<dbReference type="EMBL" id="CAMXCT030000170">
    <property type="protein sequence ID" value="CAL4762268.1"/>
    <property type="molecule type" value="Genomic_DNA"/>
</dbReference>
<reference evidence="2" key="2">
    <citation type="submission" date="2024-04" db="EMBL/GenBank/DDBJ databases">
        <authorList>
            <person name="Chen Y."/>
            <person name="Shah S."/>
            <person name="Dougan E. K."/>
            <person name="Thang M."/>
            <person name="Chan C."/>
        </authorList>
    </citation>
    <scope>NUCLEOTIDE SEQUENCE [LARGE SCALE GENOMIC DNA]</scope>
</reference>
<organism evidence="1">
    <name type="scientific">Cladocopium goreaui</name>
    <dbReference type="NCBI Taxonomy" id="2562237"/>
    <lineage>
        <taxon>Eukaryota</taxon>
        <taxon>Sar</taxon>
        <taxon>Alveolata</taxon>
        <taxon>Dinophyceae</taxon>
        <taxon>Suessiales</taxon>
        <taxon>Symbiodiniaceae</taxon>
        <taxon>Cladocopium</taxon>
    </lineage>
</organism>
<evidence type="ECO:0000313" key="3">
    <source>
        <dbReference type="Proteomes" id="UP001152797"/>
    </source>
</evidence>
<dbReference type="OrthoDB" id="446025at2759"/>
<proteinExistence type="predicted"/>
<dbReference type="EMBL" id="CAMXCT010000170">
    <property type="protein sequence ID" value="CAI3974956.1"/>
    <property type="molecule type" value="Genomic_DNA"/>
</dbReference>
<comment type="caution">
    <text evidence="1">The sequence shown here is derived from an EMBL/GenBank/DDBJ whole genome shotgun (WGS) entry which is preliminary data.</text>
</comment>
<gene>
    <name evidence="1" type="ORF">C1SCF055_LOCUS3318</name>
</gene>
<keyword evidence="3" id="KW-1185">Reference proteome</keyword>
<dbReference type="EMBL" id="CAMXCT020000170">
    <property type="protein sequence ID" value="CAL1128331.1"/>
    <property type="molecule type" value="Genomic_DNA"/>
</dbReference>
<protein>
    <submittedName>
        <fullName evidence="1">Uncharacterized protein</fullName>
    </submittedName>
</protein>
<dbReference type="AlphaFoldDB" id="A0A9P1BKC1"/>
<reference evidence="1" key="1">
    <citation type="submission" date="2022-10" db="EMBL/GenBank/DDBJ databases">
        <authorList>
            <person name="Chen Y."/>
            <person name="Dougan E. K."/>
            <person name="Chan C."/>
            <person name="Rhodes N."/>
            <person name="Thang M."/>
        </authorList>
    </citation>
    <scope>NUCLEOTIDE SEQUENCE</scope>
</reference>
<evidence type="ECO:0000313" key="2">
    <source>
        <dbReference type="EMBL" id="CAL1128331.1"/>
    </source>
</evidence>
<evidence type="ECO:0000313" key="1">
    <source>
        <dbReference type="EMBL" id="CAI3974956.1"/>
    </source>
</evidence>
<name>A0A9P1BKC1_9DINO</name>
<accession>A0A9P1BKC1</accession>
<dbReference type="Proteomes" id="UP001152797">
    <property type="component" value="Unassembled WGS sequence"/>
</dbReference>
<sequence length="535" mass="61301">MLVLLPPAGGSADEVHAVIQNVLKTYVVHSADAAIQQAKGAGDRRKRKQKVFLHPMLKILDVAKYLLDSEKYSEKILNHPISQVCKWTHDLAEFWKKWECVDPTHTVFKDHGNELDHCIPCMLHGDEGTGHRRKPVLQLSWGSLLRVGKNALERMFLITSCAHKMYSKFNKGSEAGNVVIDKLLMECAKSALMAYTKGIETRSGRKFFLVFLGLAGDHPFQTKAYRATRGHLKVDVCPHCHANTYSVPFEDMSKEALWRQTVFQSVPWERNIAPPLALVPGAMHPKFIRWDLMHMLPHGCARNFAASIICMMAGPLDIFVPNIGDGRMRNSKENRLDEAYSHFQSWLDCKQQHVRDMKEFTVDNLGWKLNRDYPEMTCKASDCNLIIQWLIDFLTTVPFKLCWVLETTLAGLQGVDEFMRLAYTGDRIFWCPEKQHQGKCYLGMFLHAYVELQHYWHKHGWTLFKIVPKSHFAAHWHEELAEALADQKEWAISPGAFATPILEDFIGTVSRISRTSHPSSVARTTIYKYLVEVRK</sequence>
<feature type="non-terminal residue" evidence="1">
    <location>
        <position position="535"/>
    </location>
</feature>